<reference evidence="2" key="1">
    <citation type="journal article" date="2017" name="Nature">
        <title>The sunflower genome provides insights into oil metabolism, flowering and Asterid evolution.</title>
        <authorList>
            <person name="Badouin H."/>
            <person name="Gouzy J."/>
            <person name="Grassa C.J."/>
            <person name="Murat F."/>
            <person name="Staton S.E."/>
            <person name="Cottret L."/>
            <person name="Lelandais-Briere C."/>
            <person name="Owens G.L."/>
            <person name="Carrere S."/>
            <person name="Mayjonade B."/>
            <person name="Legrand L."/>
            <person name="Gill N."/>
            <person name="Kane N.C."/>
            <person name="Bowers J.E."/>
            <person name="Hubner S."/>
            <person name="Bellec A."/>
            <person name="Berard A."/>
            <person name="Berges H."/>
            <person name="Blanchet N."/>
            <person name="Boniface M.C."/>
            <person name="Brunel D."/>
            <person name="Catrice O."/>
            <person name="Chaidir N."/>
            <person name="Claudel C."/>
            <person name="Donnadieu C."/>
            <person name="Faraut T."/>
            <person name="Fievet G."/>
            <person name="Helmstetter N."/>
            <person name="King M."/>
            <person name="Knapp S.J."/>
            <person name="Lai Z."/>
            <person name="Le Paslier M.C."/>
            <person name="Lippi Y."/>
            <person name="Lorenzon L."/>
            <person name="Mandel J.R."/>
            <person name="Marage G."/>
            <person name="Marchand G."/>
            <person name="Marquand E."/>
            <person name="Bret-Mestries E."/>
            <person name="Morien E."/>
            <person name="Nambeesan S."/>
            <person name="Nguyen T."/>
            <person name="Pegot-Espagnet P."/>
            <person name="Pouilly N."/>
            <person name="Raftis F."/>
            <person name="Sallet E."/>
            <person name="Schiex T."/>
            <person name="Thomas J."/>
            <person name="Vandecasteele C."/>
            <person name="Vares D."/>
            <person name="Vear F."/>
            <person name="Vautrin S."/>
            <person name="Crespi M."/>
            <person name="Mangin B."/>
            <person name="Burke J.M."/>
            <person name="Salse J."/>
            <person name="Munos S."/>
            <person name="Vincourt P."/>
            <person name="Rieseberg L.H."/>
            <person name="Langlade N.B."/>
        </authorList>
    </citation>
    <scope>NUCLEOTIDE SEQUENCE</scope>
    <source>
        <tissue evidence="2">Leaves</tissue>
    </source>
</reference>
<dbReference type="GO" id="GO:0003964">
    <property type="term" value="F:RNA-directed DNA polymerase activity"/>
    <property type="evidence" value="ECO:0007669"/>
    <property type="project" value="UniProtKB-KW"/>
</dbReference>
<evidence type="ECO:0000259" key="1">
    <source>
        <dbReference type="Pfam" id="PF13966"/>
    </source>
</evidence>
<dbReference type="InterPro" id="IPR026960">
    <property type="entry name" value="RVT-Znf"/>
</dbReference>
<organism evidence="2 3">
    <name type="scientific">Helianthus annuus</name>
    <name type="common">Common sunflower</name>
    <dbReference type="NCBI Taxonomy" id="4232"/>
    <lineage>
        <taxon>Eukaryota</taxon>
        <taxon>Viridiplantae</taxon>
        <taxon>Streptophyta</taxon>
        <taxon>Embryophyta</taxon>
        <taxon>Tracheophyta</taxon>
        <taxon>Spermatophyta</taxon>
        <taxon>Magnoliopsida</taxon>
        <taxon>eudicotyledons</taxon>
        <taxon>Gunneridae</taxon>
        <taxon>Pentapetalae</taxon>
        <taxon>asterids</taxon>
        <taxon>campanulids</taxon>
        <taxon>Asterales</taxon>
        <taxon>Asteraceae</taxon>
        <taxon>Asteroideae</taxon>
        <taxon>Heliantheae alliance</taxon>
        <taxon>Heliantheae</taxon>
        <taxon>Helianthus</taxon>
    </lineage>
</organism>
<name>A0A9K3NL80_HELAN</name>
<proteinExistence type="predicted"/>
<dbReference type="Pfam" id="PF13966">
    <property type="entry name" value="zf-RVT"/>
    <property type="match status" value="1"/>
</dbReference>
<dbReference type="PANTHER" id="PTHR33116">
    <property type="entry name" value="REVERSE TRANSCRIPTASE ZINC-BINDING DOMAIN-CONTAINING PROTEIN-RELATED-RELATED"/>
    <property type="match status" value="1"/>
</dbReference>
<dbReference type="PANTHER" id="PTHR33116:SF76">
    <property type="entry name" value="DUF4283 DOMAIN-CONTAINING PROTEIN"/>
    <property type="match status" value="1"/>
</dbReference>
<keyword evidence="2" id="KW-0808">Transferase</keyword>
<sequence length="352" mass="41768">MNKALMAFHIWSIVSKRDSLWVEWVQSYRLKGKSFWVCKTPANCCSSWRNIIHMRPLIRKHVWSELGDGASTSAWFDFWCDLGPLGDFLTPRTITDADFRLDNSVANIYSHGYWNWPMAWRDTYPVLIQLDEVQLNPTKHDKLLWKDDSDLDEFSSSRVWNSVRYKEPDVNWCNIVWFSQCIPRHAFMMWLVVKGKLLTQDKILNWDLSRRKNMNMMCCLLCFENFDSHPHLFFECKYSTQVWFRARQRVAMMPISPKWRDIVDWLLVRARSKSALIYVAKLIVVASTYFIWQERNARLFKNQLRPPEQLSEIIINTVRYKLMGAKLKNTASVRKLLQEWEIHGVVVDDDGG</sequence>
<evidence type="ECO:0000313" key="3">
    <source>
        <dbReference type="Proteomes" id="UP000215914"/>
    </source>
</evidence>
<accession>A0A9K3NL80</accession>
<keyword evidence="3" id="KW-1185">Reference proteome</keyword>
<dbReference type="Proteomes" id="UP000215914">
    <property type="component" value="Unassembled WGS sequence"/>
</dbReference>
<reference evidence="2" key="2">
    <citation type="submission" date="2020-06" db="EMBL/GenBank/DDBJ databases">
        <title>Helianthus annuus Genome sequencing and assembly Release 2.</title>
        <authorList>
            <person name="Gouzy J."/>
            <person name="Langlade N."/>
            <person name="Munos S."/>
        </authorList>
    </citation>
    <scope>NUCLEOTIDE SEQUENCE</scope>
    <source>
        <tissue evidence="2">Leaves</tissue>
    </source>
</reference>
<keyword evidence="2" id="KW-0548">Nucleotidyltransferase</keyword>
<dbReference type="EMBL" id="MNCJ02000321">
    <property type="protein sequence ID" value="KAF5803513.1"/>
    <property type="molecule type" value="Genomic_DNA"/>
</dbReference>
<gene>
    <name evidence="2" type="ORF">HanXRQr2_Chr06g0272191</name>
</gene>
<keyword evidence="2" id="KW-0695">RNA-directed DNA polymerase</keyword>
<feature type="domain" description="Reverse transcriptase zinc-binding" evidence="1">
    <location>
        <begin position="154"/>
        <end position="243"/>
    </location>
</feature>
<dbReference type="Gramene" id="mRNA:HanXRQr2_Chr06g0272191">
    <property type="protein sequence ID" value="CDS:HanXRQr2_Chr06g0272191.1"/>
    <property type="gene ID" value="HanXRQr2_Chr06g0272191"/>
</dbReference>
<dbReference type="AlphaFoldDB" id="A0A9K3NL80"/>
<comment type="caution">
    <text evidence="2">The sequence shown here is derived from an EMBL/GenBank/DDBJ whole genome shotgun (WGS) entry which is preliminary data.</text>
</comment>
<evidence type="ECO:0000313" key="2">
    <source>
        <dbReference type="EMBL" id="KAF5803513.1"/>
    </source>
</evidence>
<protein>
    <submittedName>
        <fullName evidence="2">Reverse transcriptase zinc-binding domain-containing protein</fullName>
    </submittedName>
</protein>